<dbReference type="PROSITE" id="PS50110">
    <property type="entry name" value="RESPONSE_REGULATORY"/>
    <property type="match status" value="1"/>
</dbReference>
<dbReference type="Pfam" id="PF04397">
    <property type="entry name" value="LytTR"/>
    <property type="match status" value="1"/>
</dbReference>
<evidence type="ECO:0000256" key="2">
    <source>
        <dbReference type="ARBA" id="ARBA00024867"/>
    </source>
</evidence>
<dbReference type="Proteomes" id="UP000286271">
    <property type="component" value="Unassembled WGS sequence"/>
</dbReference>
<evidence type="ECO:0000313" key="13">
    <source>
        <dbReference type="Proteomes" id="UP000286271"/>
    </source>
</evidence>
<comment type="function">
    <text evidence="2">May play the central regulatory role in sporulation. It may be an element of the effector pathway responsible for the activation of sporulation genes in response to nutritional stress. Spo0A may act in concert with spo0H (a sigma factor) to control the expression of some genes that are critical to the sporulation process.</text>
</comment>
<evidence type="ECO:0000259" key="5">
    <source>
        <dbReference type="PROSITE" id="PS50930"/>
    </source>
</evidence>
<dbReference type="Proteomes" id="UP000049828">
    <property type="component" value="Unassembled WGS sequence"/>
</dbReference>
<dbReference type="EMBL" id="CVRS01000062">
    <property type="protein sequence ID" value="CRL35761.1"/>
    <property type="molecule type" value="Genomic_DNA"/>
</dbReference>
<dbReference type="STRING" id="360807.ERS852392_00769"/>
<evidence type="ECO:0000313" key="10">
    <source>
        <dbReference type="Proteomes" id="UP000049828"/>
    </source>
</evidence>
<feature type="domain" description="HTH LytTR-type" evidence="5">
    <location>
        <begin position="155"/>
        <end position="252"/>
    </location>
</feature>
<evidence type="ECO:0000259" key="4">
    <source>
        <dbReference type="PROSITE" id="PS50110"/>
    </source>
</evidence>
<dbReference type="Proteomes" id="UP000095395">
    <property type="component" value="Unassembled WGS sequence"/>
</dbReference>
<evidence type="ECO:0000313" key="11">
    <source>
        <dbReference type="Proteomes" id="UP000095395"/>
    </source>
</evidence>
<dbReference type="Pfam" id="PF00072">
    <property type="entry name" value="Response_reg"/>
    <property type="match status" value="1"/>
</dbReference>
<evidence type="ECO:0000313" key="8">
    <source>
        <dbReference type="EMBL" id="RHE95914.1"/>
    </source>
</evidence>
<protein>
    <recommendedName>
        <fullName evidence="1">Stage 0 sporulation protein A homolog</fullName>
    </recommendedName>
</protein>
<dbReference type="Gene3D" id="2.40.50.1020">
    <property type="entry name" value="LytTr DNA-binding domain"/>
    <property type="match status" value="1"/>
</dbReference>
<dbReference type="Gene3D" id="3.40.50.2300">
    <property type="match status" value="1"/>
</dbReference>
<dbReference type="GO" id="GO:0000156">
    <property type="term" value="F:phosphorelay response regulator activity"/>
    <property type="evidence" value="ECO:0007669"/>
    <property type="project" value="InterPro"/>
</dbReference>
<dbReference type="GO" id="GO:0003677">
    <property type="term" value="F:DNA binding"/>
    <property type="evidence" value="ECO:0007669"/>
    <property type="project" value="UniProtKB-KW"/>
</dbReference>
<feature type="domain" description="Response regulatory" evidence="4">
    <location>
        <begin position="11"/>
        <end position="137"/>
    </location>
</feature>
<reference evidence="6" key="2">
    <citation type="submission" date="2015-05" db="EMBL/GenBank/DDBJ databases">
        <authorList>
            <person name="Wang D.B."/>
            <person name="Wang M."/>
        </authorList>
    </citation>
    <scope>NUCLEOTIDE SEQUENCE [LARGE SCALE GENOMIC DNA]</scope>
    <source>
        <strain evidence="6">L1-83</strain>
    </source>
</reference>
<dbReference type="SMART" id="SM00448">
    <property type="entry name" value="REC"/>
    <property type="match status" value="1"/>
</dbReference>
<dbReference type="InterPro" id="IPR046947">
    <property type="entry name" value="LytR-like"/>
</dbReference>
<evidence type="ECO:0000313" key="7">
    <source>
        <dbReference type="EMBL" id="CUN57391.1"/>
    </source>
</evidence>
<sequence>MSHENEVEQLNIAICDDEENIRIYIRKLIQKQETFCKITEFSSGKELLEFQDETNAEEIDILFLDISMGDEDGMTVAKQLRSQMESKKEAVWGSLPLLIFVTGYPEYMQEAFSVNAFQYIVKPIQESNFEQVFAQTIREYQYLMAKKKEKPKEVLVRNGNRTRSVSADDIYYIESSNRKVTLYLRHEKIEYYDKISSLESELKPDFFRIHKGYLVNIKYVERYDRTEVKMRNGDSLLISKYKYQDFVKRYLEYILEER</sequence>
<keyword evidence="10" id="KW-1185">Reference proteome</keyword>
<dbReference type="SMART" id="SM00850">
    <property type="entry name" value="LytTR"/>
    <property type="match status" value="1"/>
</dbReference>
<dbReference type="OrthoDB" id="9788600at2"/>
<dbReference type="SUPFAM" id="SSF52172">
    <property type="entry name" value="CheY-like"/>
    <property type="match status" value="1"/>
</dbReference>
<dbReference type="InterPro" id="IPR001789">
    <property type="entry name" value="Sig_transdc_resp-reg_receiver"/>
</dbReference>
<evidence type="ECO:0000256" key="1">
    <source>
        <dbReference type="ARBA" id="ARBA00018672"/>
    </source>
</evidence>
<organism evidence="6 10">
    <name type="scientific">Roseburia inulinivorans</name>
    <dbReference type="NCBI Taxonomy" id="360807"/>
    <lineage>
        <taxon>Bacteria</taxon>
        <taxon>Bacillati</taxon>
        <taxon>Bacillota</taxon>
        <taxon>Clostridia</taxon>
        <taxon>Lachnospirales</taxon>
        <taxon>Lachnospiraceae</taxon>
        <taxon>Roseburia</taxon>
    </lineage>
</organism>
<evidence type="ECO:0000313" key="6">
    <source>
        <dbReference type="EMBL" id="CRL35761.1"/>
    </source>
</evidence>
<dbReference type="AlphaFoldDB" id="A0A0M6WGT6"/>
<reference evidence="12 13" key="3">
    <citation type="submission" date="2018-08" db="EMBL/GenBank/DDBJ databases">
        <title>A genome reference for cultivated species of the human gut microbiota.</title>
        <authorList>
            <person name="Zou Y."/>
            <person name="Xue W."/>
            <person name="Luo G."/>
        </authorList>
    </citation>
    <scope>NUCLEOTIDE SEQUENCE [LARGE SCALE GENOMIC DNA]</scope>
    <source>
        <strain evidence="9 12">AM23-23AC</strain>
        <strain evidence="8 13">AM27-11</strain>
    </source>
</reference>
<dbReference type="EMBL" id="CYYR01000004">
    <property type="protein sequence ID" value="CUN57391.1"/>
    <property type="molecule type" value="Genomic_DNA"/>
</dbReference>
<dbReference type="EMBL" id="QRHP01000001">
    <property type="protein sequence ID" value="RHF87368.1"/>
    <property type="molecule type" value="Genomic_DNA"/>
</dbReference>
<evidence type="ECO:0000313" key="12">
    <source>
        <dbReference type="Proteomes" id="UP000283701"/>
    </source>
</evidence>
<dbReference type="Proteomes" id="UP000283701">
    <property type="component" value="Unassembled WGS sequence"/>
</dbReference>
<dbReference type="PANTHER" id="PTHR37299">
    <property type="entry name" value="TRANSCRIPTIONAL REGULATOR-RELATED"/>
    <property type="match status" value="1"/>
</dbReference>
<evidence type="ECO:0000256" key="3">
    <source>
        <dbReference type="PROSITE-ProRule" id="PRU00169"/>
    </source>
</evidence>
<dbReference type="PROSITE" id="PS50930">
    <property type="entry name" value="HTH_LYTTR"/>
    <property type="match status" value="1"/>
</dbReference>
<dbReference type="InterPro" id="IPR007492">
    <property type="entry name" value="LytTR_DNA-bd_dom"/>
</dbReference>
<accession>A0A0M6WGT6</accession>
<reference evidence="10" key="1">
    <citation type="submission" date="2015-05" db="EMBL/GenBank/DDBJ databases">
        <authorList>
            <consortium name="Pathogen Informatics"/>
        </authorList>
    </citation>
    <scope>NUCLEOTIDE SEQUENCE [LARGE SCALE GENOMIC DNA]</scope>
    <source>
        <strain evidence="7 11">2789STDY5608835</strain>
        <strain evidence="10">L1-83</strain>
    </source>
</reference>
<dbReference type="EMBL" id="QSKW01000021">
    <property type="protein sequence ID" value="RHE95914.1"/>
    <property type="molecule type" value="Genomic_DNA"/>
</dbReference>
<gene>
    <name evidence="7" type="primary">lytR_1</name>
    <name evidence="9" type="ORF">DW654_00940</name>
    <name evidence="8" type="ORF">DW707_12700</name>
    <name evidence="7" type="ORF">ERS852392_00769</name>
    <name evidence="6" type="ORF">RIL183_17551</name>
</gene>
<keyword evidence="8" id="KW-0238">DNA-binding</keyword>
<keyword evidence="3" id="KW-0597">Phosphoprotein</keyword>
<proteinExistence type="predicted"/>
<feature type="modified residue" description="4-aspartylphosphate" evidence="3">
    <location>
        <position position="65"/>
    </location>
</feature>
<dbReference type="InterPro" id="IPR011006">
    <property type="entry name" value="CheY-like_superfamily"/>
</dbReference>
<dbReference type="PANTHER" id="PTHR37299:SF1">
    <property type="entry name" value="STAGE 0 SPORULATION PROTEIN A HOMOLOG"/>
    <property type="match status" value="1"/>
</dbReference>
<name>A0A0M6WGT6_9FIRM</name>
<evidence type="ECO:0000313" key="9">
    <source>
        <dbReference type="EMBL" id="RHF87368.1"/>
    </source>
</evidence>